<dbReference type="InterPro" id="IPR000352">
    <property type="entry name" value="Pep_chain_release_fac_I"/>
</dbReference>
<dbReference type="GO" id="GO:0072344">
    <property type="term" value="P:rescue of stalled ribosome"/>
    <property type="evidence" value="ECO:0007669"/>
    <property type="project" value="TreeGrafter"/>
</dbReference>
<evidence type="ECO:0000313" key="4">
    <source>
        <dbReference type="EMBL" id="SHM83646.1"/>
    </source>
</evidence>
<dbReference type="Gene3D" id="3.30.160.20">
    <property type="match status" value="1"/>
</dbReference>
<protein>
    <submittedName>
        <fullName evidence="4">Ribosome-associated protein</fullName>
    </submittedName>
</protein>
<evidence type="ECO:0000256" key="2">
    <source>
        <dbReference type="SAM" id="MobiDB-lite"/>
    </source>
</evidence>
<dbReference type="Pfam" id="PF00472">
    <property type="entry name" value="RF-1"/>
    <property type="match status" value="1"/>
</dbReference>
<dbReference type="PANTHER" id="PTHR47814:SF1">
    <property type="entry name" value="PEPTIDYL-TRNA HYDROLASE ARFB"/>
    <property type="match status" value="1"/>
</dbReference>
<sequence length="139" mass="16111">MMSIFQKIKEEFLNQELSFQASKSSGPGGQHVNKVNSKIQLKFNVVRSSILEEDEKAVLLKKWANRLDSEGNITIQAQEKRSQLQNKSIAIQKFYESLSAAFRKRKMRKTTQPKKSAVEKRLKAKRINAEKKQSRSKNW</sequence>
<dbReference type="RefSeq" id="WP_317041580.1">
    <property type="nucleotide sequence ID" value="NZ_FRCY01000004.1"/>
</dbReference>
<name>A0A1M7LZD4_9BACT</name>
<feature type="compositionally biased region" description="Basic and acidic residues" evidence="2">
    <location>
        <begin position="116"/>
        <end position="133"/>
    </location>
</feature>
<dbReference type="EMBL" id="FRCY01000004">
    <property type="protein sequence ID" value="SHM83646.1"/>
    <property type="molecule type" value="Genomic_DNA"/>
</dbReference>
<dbReference type="GO" id="GO:0004045">
    <property type="term" value="F:peptidyl-tRNA hydrolase activity"/>
    <property type="evidence" value="ECO:0007669"/>
    <property type="project" value="TreeGrafter"/>
</dbReference>
<dbReference type="InterPro" id="IPR045853">
    <property type="entry name" value="Pep_chain_release_fac_I_sf"/>
</dbReference>
<gene>
    <name evidence="4" type="ORF">SAMN04488057_10410</name>
</gene>
<organism evidence="4 5">
    <name type="scientific">Cyclobacterium lianum</name>
    <dbReference type="NCBI Taxonomy" id="388280"/>
    <lineage>
        <taxon>Bacteria</taxon>
        <taxon>Pseudomonadati</taxon>
        <taxon>Bacteroidota</taxon>
        <taxon>Cytophagia</taxon>
        <taxon>Cytophagales</taxon>
        <taxon>Cyclobacteriaceae</taxon>
        <taxon>Cyclobacterium</taxon>
    </lineage>
</organism>
<evidence type="ECO:0000259" key="3">
    <source>
        <dbReference type="Pfam" id="PF00472"/>
    </source>
</evidence>
<keyword evidence="5" id="KW-1185">Reference proteome</keyword>
<proteinExistence type="inferred from homology"/>
<reference evidence="4 5" key="1">
    <citation type="submission" date="2016-11" db="EMBL/GenBank/DDBJ databases">
        <authorList>
            <person name="Jaros S."/>
            <person name="Januszkiewicz K."/>
            <person name="Wedrychowicz H."/>
        </authorList>
    </citation>
    <scope>NUCLEOTIDE SEQUENCE [LARGE SCALE GENOMIC DNA]</scope>
    <source>
        <strain evidence="4 5">CGMCC 1.6102</strain>
    </source>
</reference>
<dbReference type="GO" id="GO:0043022">
    <property type="term" value="F:ribosome binding"/>
    <property type="evidence" value="ECO:0007669"/>
    <property type="project" value="TreeGrafter"/>
</dbReference>
<dbReference type="GO" id="GO:0003747">
    <property type="term" value="F:translation release factor activity"/>
    <property type="evidence" value="ECO:0007669"/>
    <property type="project" value="InterPro"/>
</dbReference>
<dbReference type="SUPFAM" id="SSF75620">
    <property type="entry name" value="Release factor"/>
    <property type="match status" value="1"/>
</dbReference>
<feature type="region of interest" description="Disordered" evidence="2">
    <location>
        <begin position="105"/>
        <end position="139"/>
    </location>
</feature>
<feature type="domain" description="Prokaryotic-type class I peptide chain release factors" evidence="3">
    <location>
        <begin position="11"/>
        <end position="137"/>
    </location>
</feature>
<evidence type="ECO:0000256" key="1">
    <source>
        <dbReference type="ARBA" id="ARBA00010835"/>
    </source>
</evidence>
<dbReference type="PANTHER" id="PTHR47814">
    <property type="entry name" value="PEPTIDYL-TRNA HYDROLASE ARFB"/>
    <property type="match status" value="1"/>
</dbReference>
<comment type="similarity">
    <text evidence="1">Belongs to the prokaryotic/mitochondrial release factor family.</text>
</comment>
<evidence type="ECO:0000313" key="5">
    <source>
        <dbReference type="Proteomes" id="UP000184513"/>
    </source>
</evidence>
<dbReference type="STRING" id="388280.SAMN04488057_10410"/>
<dbReference type="AlphaFoldDB" id="A0A1M7LZD4"/>
<accession>A0A1M7LZD4</accession>
<dbReference type="NCBIfam" id="NF006718">
    <property type="entry name" value="PRK09256.1"/>
    <property type="match status" value="1"/>
</dbReference>
<dbReference type="Proteomes" id="UP000184513">
    <property type="component" value="Unassembled WGS sequence"/>
</dbReference>